<gene>
    <name evidence="2" type="ORF">AVDCRST_MAG73-2669</name>
</gene>
<accession>A0A6J4UFB6</accession>
<evidence type="ECO:0000313" key="2">
    <source>
        <dbReference type="EMBL" id="CAA9548798.1"/>
    </source>
</evidence>
<feature type="non-terminal residue" evidence="2">
    <location>
        <position position="72"/>
    </location>
</feature>
<dbReference type="EMBL" id="CADCWE010000178">
    <property type="protein sequence ID" value="CAA9548798.1"/>
    <property type="molecule type" value="Genomic_DNA"/>
</dbReference>
<sequence length="72" mass="7906">RVPVRHPPRPPRQGEALFGSRGAAGLGRRTENPHRLPVRRRRRRAGADRGGRSGRRGHPAGVPVGRVLDLPI</sequence>
<reference evidence="2" key="1">
    <citation type="submission" date="2020-02" db="EMBL/GenBank/DDBJ databases">
        <authorList>
            <person name="Meier V. D."/>
        </authorList>
    </citation>
    <scope>NUCLEOTIDE SEQUENCE</scope>
    <source>
        <strain evidence="2">AVDCRST_MAG73</strain>
    </source>
</reference>
<feature type="region of interest" description="Disordered" evidence="1">
    <location>
        <begin position="1"/>
        <end position="72"/>
    </location>
</feature>
<proteinExistence type="predicted"/>
<name>A0A6J4UFB6_9BACT</name>
<organism evidence="2">
    <name type="scientific">uncultured Thermomicrobiales bacterium</name>
    <dbReference type="NCBI Taxonomy" id="1645740"/>
    <lineage>
        <taxon>Bacteria</taxon>
        <taxon>Pseudomonadati</taxon>
        <taxon>Thermomicrobiota</taxon>
        <taxon>Thermomicrobia</taxon>
        <taxon>Thermomicrobiales</taxon>
        <taxon>environmental samples</taxon>
    </lineage>
</organism>
<evidence type="ECO:0000256" key="1">
    <source>
        <dbReference type="SAM" id="MobiDB-lite"/>
    </source>
</evidence>
<dbReference type="AlphaFoldDB" id="A0A6J4UFB6"/>
<protein>
    <submittedName>
        <fullName evidence="2">Uncharacterized protein</fullName>
    </submittedName>
</protein>
<feature type="non-terminal residue" evidence="2">
    <location>
        <position position="1"/>
    </location>
</feature>